<evidence type="ECO:0000313" key="2">
    <source>
        <dbReference type="Proteomes" id="UP000250079"/>
    </source>
</evidence>
<sequence>MHQATVVLDPVDDGDRRSLCDFTVVGLKRGRFLRLHSFAGAFCKALNSQGGDVAGRVYIAIVRASTLDTAPLPLSLAGSDEHIVFTTPYLLIAPGETEWLAYMDRVLPAESPAKRHAAYLNHMKYGPARNYWTEFVFEAYVNFKPEVIFLEGLPDVAESRPCSRINLRDQD</sequence>
<dbReference type="EMBL" id="CP018632">
    <property type="protein sequence ID" value="ASJ70683.1"/>
    <property type="molecule type" value="Genomic_DNA"/>
</dbReference>
<dbReference type="AlphaFoldDB" id="A0A2Z2NI04"/>
<dbReference type="KEGG" id="gai:IMCC3135_02850"/>
<organism evidence="1 2">
    <name type="scientific">Granulosicoccus antarcticus IMCC3135</name>
    <dbReference type="NCBI Taxonomy" id="1192854"/>
    <lineage>
        <taxon>Bacteria</taxon>
        <taxon>Pseudomonadati</taxon>
        <taxon>Pseudomonadota</taxon>
        <taxon>Gammaproteobacteria</taxon>
        <taxon>Chromatiales</taxon>
        <taxon>Granulosicoccaceae</taxon>
        <taxon>Granulosicoccus</taxon>
    </lineage>
</organism>
<accession>A0A2Z2NI04</accession>
<dbReference type="Proteomes" id="UP000250079">
    <property type="component" value="Chromosome"/>
</dbReference>
<evidence type="ECO:0000313" key="1">
    <source>
        <dbReference type="EMBL" id="ASJ70683.1"/>
    </source>
</evidence>
<protein>
    <submittedName>
        <fullName evidence="1">Uncharacterized protein</fullName>
    </submittedName>
</protein>
<reference evidence="1 2" key="1">
    <citation type="submission" date="2016-12" db="EMBL/GenBank/DDBJ databases">
        <authorList>
            <person name="Song W.-J."/>
            <person name="Kurnit D.M."/>
        </authorList>
    </citation>
    <scope>NUCLEOTIDE SEQUENCE [LARGE SCALE GENOMIC DNA]</scope>
    <source>
        <strain evidence="1 2">IMCC3135</strain>
    </source>
</reference>
<name>A0A2Z2NI04_9GAMM</name>
<proteinExistence type="predicted"/>
<gene>
    <name evidence="1" type="ORF">IMCC3135_02850</name>
</gene>
<keyword evidence="2" id="KW-1185">Reference proteome</keyword>